<protein>
    <submittedName>
        <fullName evidence="12">Homeobox-leucine zipper protein ROC4</fullName>
    </submittedName>
</protein>
<dbReference type="SUPFAM" id="SSF46689">
    <property type="entry name" value="Homeodomain-like"/>
    <property type="match status" value="1"/>
</dbReference>
<organism evidence="12">
    <name type="scientific">Aegilops tauschii</name>
    <name type="common">Tausch's goatgrass</name>
    <name type="synonym">Aegilops squarrosa</name>
    <dbReference type="NCBI Taxonomy" id="37682"/>
    <lineage>
        <taxon>Eukaryota</taxon>
        <taxon>Viridiplantae</taxon>
        <taxon>Streptophyta</taxon>
        <taxon>Embryophyta</taxon>
        <taxon>Tracheophyta</taxon>
        <taxon>Spermatophyta</taxon>
        <taxon>Magnoliopsida</taxon>
        <taxon>Liliopsida</taxon>
        <taxon>Poales</taxon>
        <taxon>Poaceae</taxon>
        <taxon>BOP clade</taxon>
        <taxon>Pooideae</taxon>
        <taxon>Triticodae</taxon>
        <taxon>Triticeae</taxon>
        <taxon>Triticinae</taxon>
        <taxon>Aegilops</taxon>
    </lineage>
</organism>
<evidence type="ECO:0000256" key="9">
    <source>
        <dbReference type="PROSITE-ProRule" id="PRU00108"/>
    </source>
</evidence>
<feature type="compositionally biased region" description="Basic residues" evidence="11">
    <location>
        <begin position="58"/>
        <end position="70"/>
    </location>
</feature>
<dbReference type="InterPro" id="IPR009057">
    <property type="entry name" value="Homeodomain-like_sf"/>
</dbReference>
<dbReference type="SMART" id="SM00234">
    <property type="entry name" value="START"/>
    <property type="match status" value="1"/>
</dbReference>
<dbReference type="PANTHER" id="PTHR45654">
    <property type="entry name" value="HOMEOBOX-LEUCINE ZIPPER PROTEIN MERISTEM L1"/>
    <property type="match status" value="1"/>
</dbReference>
<dbReference type="InterPro" id="IPR001356">
    <property type="entry name" value="HD"/>
</dbReference>
<dbReference type="CDD" id="cd08875">
    <property type="entry name" value="START_ArGLABRA2_like"/>
    <property type="match status" value="1"/>
</dbReference>
<dbReference type="Pfam" id="PF01852">
    <property type="entry name" value="START"/>
    <property type="match status" value="1"/>
</dbReference>
<evidence type="ECO:0000313" key="12">
    <source>
        <dbReference type="EnsemblPlants" id="EMT03247"/>
    </source>
</evidence>
<keyword evidence="4" id="KW-0175">Coiled coil</keyword>
<name>N1QQP7_AEGTA</name>
<evidence type="ECO:0000256" key="7">
    <source>
        <dbReference type="ARBA" id="ARBA00023163"/>
    </source>
</evidence>
<dbReference type="InterPro" id="IPR057993">
    <property type="entry name" value="HD-Zip_IV_C"/>
</dbReference>
<evidence type="ECO:0000256" key="6">
    <source>
        <dbReference type="ARBA" id="ARBA00023155"/>
    </source>
</evidence>
<dbReference type="PANTHER" id="PTHR45654:SF109">
    <property type="entry name" value="HOMEOBOX DOMAIN-CONTAINING PROTEIN"/>
    <property type="match status" value="1"/>
</dbReference>
<dbReference type="SMART" id="SM00389">
    <property type="entry name" value="HOX"/>
    <property type="match status" value="1"/>
</dbReference>
<sequence length="829" mass="89862">MAKSFDPLKFVLPWGLHAAGVVKAEDGSRPMTRHLHAVSGGDAGGGEDDEVAPEPGRHGKRKRPPNARHTPRQIQELQALFEQCPHPDEKQRAALGKRVRLQPSQVKFWFQNRRTQLKVINQSDRALQHSRSFTRALTTRLIPLCGGSSCKRESLMHENQLLMAENGKLRAETLSLRVEMAHPVCGGCGGPVPAMLDESPSLEEDLRVQNATLKNELSRLCALASAFLGRSISFVAAPPTPGSPVERIGSMPSATVANSTVTEFTGSPSSQTVGMAITPMAKAGIDRSVFLELATSAMDELVKMAQMDEPLWIPNVPLPGSLAKETLNHEVYLRTFSPAIGVKPPGFVSEASRESGIVSSDGSVELVETLLDEVALISLCPPFSLLFPRRWSRFFSCIIAESSTTEEISTGAAGNRHGALLLMQAKLQVLSPLVPVREVAFLRFCKQLGEGLWAVVDVSMDGLGMEQGLAVASTTANMKCRRLPSGCVVQDTPSGFCKVTWVEHTVYDESSVHQLYRPLLRSGLALGAGRWLATLQRQYDCLDVLMPKQDSSDAMLEGSRSLLRLAERMMDNFCAGVSASSAEWSKLDDVTGSIGEDVRIMARRSVDEPGVPAGVVLCAATSVWMLVTPKRLFNFLCNEKTRAEWDILSKGGPMQEVTKIYKGQQNGNAVSLLKATRRGVILLFCKKKLILSMMTNEACEVEVIFLRKNAPNTHQDSSILILQETCTDASGSMVVYTPVDIPAMRRVMGGEGDPASIMLLPSGFAILPGGPSMSGDDGHKTCGSLLTVAFQILGNRQPTGKLTVESVQTVDSLISCTINRIKTALRCDA</sequence>
<evidence type="ECO:0000256" key="10">
    <source>
        <dbReference type="RuleBase" id="RU000682"/>
    </source>
</evidence>
<evidence type="ECO:0000256" key="11">
    <source>
        <dbReference type="SAM" id="MobiDB-lite"/>
    </source>
</evidence>
<keyword evidence="7" id="KW-0804">Transcription</keyword>
<dbReference type="PROSITE" id="PS50848">
    <property type="entry name" value="START"/>
    <property type="match status" value="1"/>
</dbReference>
<dbReference type="CDD" id="cd00086">
    <property type="entry name" value="homeodomain"/>
    <property type="match status" value="1"/>
</dbReference>
<dbReference type="GO" id="GO:0003677">
    <property type="term" value="F:DNA binding"/>
    <property type="evidence" value="ECO:0007669"/>
    <property type="project" value="UniProtKB-UniRule"/>
</dbReference>
<keyword evidence="8 9" id="KW-0539">Nucleus</keyword>
<dbReference type="Pfam" id="PF00046">
    <property type="entry name" value="Homeodomain"/>
    <property type="match status" value="1"/>
</dbReference>
<dbReference type="InterPro" id="IPR042160">
    <property type="entry name" value="HD-Zip_IV"/>
</dbReference>
<comment type="subcellular location">
    <subcellularLocation>
        <location evidence="1 9 10">Nucleus</location>
    </subcellularLocation>
</comment>
<proteinExistence type="inferred from homology"/>
<evidence type="ECO:0000256" key="1">
    <source>
        <dbReference type="ARBA" id="ARBA00004123"/>
    </source>
</evidence>
<dbReference type="Gene3D" id="1.10.10.60">
    <property type="entry name" value="Homeodomain-like"/>
    <property type="match status" value="1"/>
</dbReference>
<dbReference type="InterPro" id="IPR002913">
    <property type="entry name" value="START_lipid-bd_dom"/>
</dbReference>
<evidence type="ECO:0000256" key="8">
    <source>
        <dbReference type="ARBA" id="ARBA00023242"/>
    </source>
</evidence>
<evidence type="ECO:0000256" key="4">
    <source>
        <dbReference type="ARBA" id="ARBA00023054"/>
    </source>
</evidence>
<feature type="DNA-binding region" description="Homeobox" evidence="9">
    <location>
        <begin position="62"/>
        <end position="121"/>
    </location>
</feature>
<comment type="similarity">
    <text evidence="2">Belongs to the HD-ZIP homeobox family. Class IV subfamily.</text>
</comment>
<evidence type="ECO:0000256" key="5">
    <source>
        <dbReference type="ARBA" id="ARBA00023125"/>
    </source>
</evidence>
<keyword evidence="6 9" id="KW-0371">Homeobox</keyword>
<accession>N1QQP7</accession>
<dbReference type="GO" id="GO:0008289">
    <property type="term" value="F:lipid binding"/>
    <property type="evidence" value="ECO:0007669"/>
    <property type="project" value="InterPro"/>
</dbReference>
<dbReference type="Pfam" id="PF25797">
    <property type="entry name" value="PDF2_C"/>
    <property type="match status" value="2"/>
</dbReference>
<evidence type="ECO:0000256" key="2">
    <source>
        <dbReference type="ARBA" id="ARBA00006789"/>
    </source>
</evidence>
<keyword evidence="5 9" id="KW-0238">DNA-binding</keyword>
<dbReference type="AlphaFoldDB" id="N1QQP7"/>
<keyword evidence="3" id="KW-0805">Transcription regulation</keyword>
<dbReference type="SUPFAM" id="SSF55961">
    <property type="entry name" value="Bet v1-like"/>
    <property type="match status" value="2"/>
</dbReference>
<reference evidence="12" key="1">
    <citation type="submission" date="2015-06" db="UniProtKB">
        <authorList>
            <consortium name="EnsemblPlants"/>
        </authorList>
    </citation>
    <scope>IDENTIFICATION</scope>
</reference>
<feature type="region of interest" description="Disordered" evidence="11">
    <location>
        <begin position="27"/>
        <end position="70"/>
    </location>
</feature>
<dbReference type="EnsemblPlants" id="EMT03247">
    <property type="protein sequence ID" value="EMT03247"/>
    <property type="gene ID" value="F775_18398"/>
</dbReference>
<dbReference type="GO" id="GO:0005634">
    <property type="term" value="C:nucleus"/>
    <property type="evidence" value="ECO:0007669"/>
    <property type="project" value="UniProtKB-SubCell"/>
</dbReference>
<dbReference type="PROSITE" id="PS50071">
    <property type="entry name" value="HOMEOBOX_2"/>
    <property type="match status" value="1"/>
</dbReference>
<evidence type="ECO:0000256" key="3">
    <source>
        <dbReference type="ARBA" id="ARBA00023015"/>
    </source>
</evidence>